<dbReference type="EMBL" id="SMKZ01000043">
    <property type="protein sequence ID" value="TDE01153.1"/>
    <property type="molecule type" value="Genomic_DNA"/>
</dbReference>
<keyword evidence="1 2" id="KW-0808">Transferase</keyword>
<evidence type="ECO:0000313" key="3">
    <source>
        <dbReference type="Proteomes" id="UP000294739"/>
    </source>
</evidence>
<accession>A0A4R5CTU9</accession>
<gene>
    <name evidence="2" type="ORF">E1269_23610</name>
</gene>
<dbReference type="AlphaFoldDB" id="A0A4R5CTU9"/>
<dbReference type="Pfam" id="PF02515">
    <property type="entry name" value="CoA_transf_3"/>
    <property type="match status" value="1"/>
</dbReference>
<protein>
    <submittedName>
        <fullName evidence="2">CoA transferase</fullName>
    </submittedName>
</protein>
<sequence length="394" mass="43072">MNRPLDGIRVLDLSIWMFGPICTQVLGDFGADVIKVEAPSGEPGRGNETHPRWRGFSTRFLSRNRNKRSIAIDLRSEAGQDVLLRLVQDADVVVQNFRPGVAERLGLDYETLRSRNPRVIYVAGSGYGRTGPYAALGGQDRVAQAMSGFVFGNGDPGTKPFPARTSIMDSFGGMVMVQGILLALIARHATGVGQRVDLSLFDAAIFSNIESFTTHLNTREPVGQIHDPLMSIYRTADGLLQLVMVFVRDDNPLGLLCRILGIDDLSGDERFATKQDQARHGRELVDLLEEAFRTRPTGHWLARLREHDVICSPVYDYADLAADPQVAENDMIQEVADGAGHTAALVGQPIKLSATPASIDRFPPTVGEHTDDILRAAGFDDAGIRELRDSGAVR</sequence>
<dbReference type="PANTHER" id="PTHR48207">
    <property type="entry name" value="SUCCINATE--HYDROXYMETHYLGLUTARATE COA-TRANSFERASE"/>
    <property type="match status" value="1"/>
</dbReference>
<dbReference type="Gene3D" id="3.30.1540.10">
    <property type="entry name" value="formyl-coa transferase, domain 3"/>
    <property type="match status" value="1"/>
</dbReference>
<dbReference type="FunCoup" id="A0A4R5CTU9">
    <property type="interactions" value="76"/>
</dbReference>
<dbReference type="GO" id="GO:0008410">
    <property type="term" value="F:CoA-transferase activity"/>
    <property type="evidence" value="ECO:0007669"/>
    <property type="project" value="TreeGrafter"/>
</dbReference>
<dbReference type="RefSeq" id="WP_131899179.1">
    <property type="nucleotide sequence ID" value="NZ_SMKZ01000043.1"/>
</dbReference>
<evidence type="ECO:0000256" key="1">
    <source>
        <dbReference type="ARBA" id="ARBA00022679"/>
    </source>
</evidence>
<dbReference type="InterPro" id="IPR023606">
    <property type="entry name" value="CoA-Trfase_III_dom_1_sf"/>
</dbReference>
<name>A0A4R5CTU9_9ACTN</name>
<reference evidence="2 3" key="1">
    <citation type="submission" date="2019-03" db="EMBL/GenBank/DDBJ databases">
        <title>Draft genome sequences of novel Actinobacteria.</title>
        <authorList>
            <person name="Sahin N."/>
            <person name="Ay H."/>
            <person name="Saygin H."/>
        </authorList>
    </citation>
    <scope>NUCLEOTIDE SEQUENCE [LARGE SCALE GENOMIC DNA]</scope>
    <source>
        <strain evidence="2 3">5K138</strain>
    </source>
</reference>
<dbReference type="OrthoDB" id="9797653at2"/>
<proteinExistence type="predicted"/>
<dbReference type="SUPFAM" id="SSF89796">
    <property type="entry name" value="CoA-transferase family III (CaiB/BaiF)"/>
    <property type="match status" value="1"/>
</dbReference>
<dbReference type="InterPro" id="IPR050483">
    <property type="entry name" value="CoA-transferase_III_domain"/>
</dbReference>
<dbReference type="PANTHER" id="PTHR48207:SF3">
    <property type="entry name" value="SUCCINATE--HYDROXYMETHYLGLUTARATE COA-TRANSFERASE"/>
    <property type="match status" value="1"/>
</dbReference>
<dbReference type="Gene3D" id="3.40.50.10540">
    <property type="entry name" value="Crotonobetainyl-coa:carnitine coa-transferase, domain 1"/>
    <property type="match status" value="1"/>
</dbReference>
<dbReference type="InterPro" id="IPR003673">
    <property type="entry name" value="CoA-Trfase_fam_III"/>
</dbReference>
<evidence type="ECO:0000313" key="2">
    <source>
        <dbReference type="EMBL" id="TDE01153.1"/>
    </source>
</evidence>
<organism evidence="2 3">
    <name type="scientific">Jiangella asiatica</name>
    <dbReference type="NCBI Taxonomy" id="2530372"/>
    <lineage>
        <taxon>Bacteria</taxon>
        <taxon>Bacillati</taxon>
        <taxon>Actinomycetota</taxon>
        <taxon>Actinomycetes</taxon>
        <taxon>Jiangellales</taxon>
        <taxon>Jiangellaceae</taxon>
        <taxon>Jiangella</taxon>
    </lineage>
</organism>
<comment type="caution">
    <text evidence="2">The sequence shown here is derived from an EMBL/GenBank/DDBJ whole genome shotgun (WGS) entry which is preliminary data.</text>
</comment>
<dbReference type="InterPro" id="IPR044855">
    <property type="entry name" value="CoA-Trfase_III_dom3_sf"/>
</dbReference>
<keyword evidence="3" id="KW-1185">Reference proteome</keyword>
<dbReference type="Proteomes" id="UP000294739">
    <property type="component" value="Unassembled WGS sequence"/>
</dbReference>
<dbReference type="InParanoid" id="A0A4R5CTU9"/>